<dbReference type="Proteomes" id="UP000002429">
    <property type="component" value="Chromosome"/>
</dbReference>
<keyword evidence="4" id="KW-1185">Reference proteome</keyword>
<feature type="compositionally biased region" description="Basic and acidic residues" evidence="1">
    <location>
        <begin position="80"/>
        <end position="90"/>
    </location>
</feature>
<name>Q1LNK7_CUPMC</name>
<dbReference type="Pfam" id="PF11329">
    <property type="entry name" value="DUF3131"/>
    <property type="match status" value="1"/>
</dbReference>
<dbReference type="eggNOG" id="COG3459">
    <property type="taxonomic scope" value="Bacteria"/>
</dbReference>
<evidence type="ECO:0000259" key="2">
    <source>
        <dbReference type="Pfam" id="PF11329"/>
    </source>
</evidence>
<dbReference type="AlphaFoldDB" id="Q1LNK7"/>
<organism evidence="3 4">
    <name type="scientific">Cupriavidus metallidurans (strain ATCC 43123 / DSM 2839 / NBRC 102507 / CH34)</name>
    <name type="common">Ralstonia metallidurans</name>
    <dbReference type="NCBI Taxonomy" id="266264"/>
    <lineage>
        <taxon>Bacteria</taxon>
        <taxon>Pseudomonadati</taxon>
        <taxon>Pseudomonadota</taxon>
        <taxon>Betaproteobacteria</taxon>
        <taxon>Burkholderiales</taxon>
        <taxon>Burkholderiaceae</taxon>
        <taxon>Cupriavidus</taxon>
    </lineage>
</organism>
<dbReference type="InterPro" id="IPR021478">
    <property type="entry name" value="DUF3131"/>
</dbReference>
<protein>
    <recommendedName>
        <fullName evidence="2">DUF3131 domain-containing protein</fullName>
    </recommendedName>
</protein>
<feature type="region of interest" description="Disordered" evidence="1">
    <location>
        <begin position="40"/>
        <end position="94"/>
    </location>
</feature>
<evidence type="ECO:0000313" key="3">
    <source>
        <dbReference type="EMBL" id="ABF08269.1"/>
    </source>
</evidence>
<reference evidence="4" key="1">
    <citation type="journal article" date="2010" name="PLoS ONE">
        <title>The complete genome sequence of Cupriavidus metallidurans strain CH34, a master survivalist in harsh and anthropogenic environments.</title>
        <authorList>
            <person name="Janssen P.J."/>
            <person name="Van Houdt R."/>
            <person name="Moors H."/>
            <person name="Monsieurs P."/>
            <person name="Morin N."/>
            <person name="Michaux A."/>
            <person name="Benotmane M.A."/>
            <person name="Leys N."/>
            <person name="Vallaeys T."/>
            <person name="Lapidus A."/>
            <person name="Monchy S."/>
            <person name="Medigue C."/>
            <person name="Taghavi S."/>
            <person name="McCorkle S."/>
            <person name="Dunn J."/>
            <person name="van der Lelie D."/>
            <person name="Mergeay M."/>
        </authorList>
    </citation>
    <scope>NUCLEOTIDE SEQUENCE [LARGE SCALE GENOMIC DNA]</scope>
    <source>
        <strain evidence="4">ATCC 43123 / DSM 2839 / NBRC 102507 / CH34</strain>
    </source>
</reference>
<dbReference type="HOGENOM" id="CLU_021468_0_0_4"/>
<gene>
    <name evidence="3" type="ordered locus">Rmet_1386</name>
</gene>
<evidence type="ECO:0000313" key="4">
    <source>
        <dbReference type="Proteomes" id="UP000002429"/>
    </source>
</evidence>
<dbReference type="Gene3D" id="1.50.10.140">
    <property type="match status" value="1"/>
</dbReference>
<dbReference type="KEGG" id="rme:Rmet_1386"/>
<dbReference type="EMBL" id="CP000352">
    <property type="protein sequence ID" value="ABF08269.1"/>
    <property type="molecule type" value="Genomic_DNA"/>
</dbReference>
<feature type="domain" description="DUF3131" evidence="2">
    <location>
        <begin position="138"/>
        <end position="189"/>
    </location>
</feature>
<accession>Q1LNK7</accession>
<dbReference type="RefSeq" id="WP_011516146.1">
    <property type="nucleotide sequence ID" value="NC_007973.1"/>
</dbReference>
<sequence>MAHHVPGLSFSWGLSFARRAFCIGISALLMACGGGTDPVTTDTPAAPSGAGDAPNSAPAPQPDPKQGDTETTPAPVPEPPAREPDPESTGKHAPPHAALKVQAREYALALWKASETLDPKGRALPSNRACLNTHGVASAYPWIFTGNIGQHIQNLTAARDLGFIPADEAEQRVARLLTTIARLQQKAREKGAIGGLLLGATDSITAEPNGDVGSIENAWLAVSLALAKQAYPPLAGQAQAILGQMRFDTMVNPANQRYFISYNPKTQMHQGGTYGLLGETRLLAYAGIALGQVPRSQYFHINRVPLWAAGKIDESKYRNYEGVRVYEDTWQYGGLRFMPTNGGSVFETFAVPVVISEAKWGVNNWGRSHPNLAKTHIQYGKDKFDGYWGFSPATIPSTNGYTEFGAPPLSVGGYRPDGNRESTRAGPVVSIYSVLLLIEEQPEATMANMERLLKNFPALNHPVYGMMDSVAVQGGTVAKCILHDNNAWALGAVTNFLTDGKLRGYVDKEWGHALQPLLELEEFYIPANT</sequence>
<evidence type="ECO:0000256" key="1">
    <source>
        <dbReference type="SAM" id="MobiDB-lite"/>
    </source>
</evidence>
<dbReference type="STRING" id="266264.Rmet_1386"/>
<proteinExistence type="predicted"/>